<evidence type="ECO:0000256" key="1">
    <source>
        <dbReference type="ARBA" id="ARBA00005028"/>
    </source>
</evidence>
<keyword evidence="4 5" id="KW-0119">Carbohydrate metabolism</keyword>
<gene>
    <name evidence="6" type="ORF">OXH55_01410</name>
</gene>
<dbReference type="PIRSF" id="PIRSF005096">
    <property type="entry name" value="GALM"/>
    <property type="match status" value="1"/>
</dbReference>
<dbReference type="InterPro" id="IPR047215">
    <property type="entry name" value="Galactose_mutarotase-like"/>
</dbReference>
<keyword evidence="3 5" id="KW-0413">Isomerase</keyword>
<dbReference type="InterPro" id="IPR015443">
    <property type="entry name" value="Aldose_1-epimerase"/>
</dbReference>
<evidence type="ECO:0000256" key="4">
    <source>
        <dbReference type="ARBA" id="ARBA00023277"/>
    </source>
</evidence>
<evidence type="ECO:0000313" key="6">
    <source>
        <dbReference type="EMBL" id="MCY6369301.1"/>
    </source>
</evidence>
<comment type="similarity">
    <text evidence="2 5">Belongs to the aldose epimerase family.</text>
</comment>
<dbReference type="PANTHER" id="PTHR10091:SF0">
    <property type="entry name" value="GALACTOSE MUTAROTASE"/>
    <property type="match status" value="1"/>
</dbReference>
<dbReference type="CDD" id="cd09019">
    <property type="entry name" value="galactose_mutarotase_like"/>
    <property type="match status" value="1"/>
</dbReference>
<dbReference type="RefSeq" id="WP_268047618.1">
    <property type="nucleotide sequence ID" value="NZ_JAPQES010000001.1"/>
</dbReference>
<accession>A0ABT4CMI7</accession>
<dbReference type="InterPro" id="IPR014718">
    <property type="entry name" value="GH-type_carb-bd"/>
</dbReference>
<dbReference type="NCBIfam" id="NF008277">
    <property type="entry name" value="PRK11055.1"/>
    <property type="match status" value="1"/>
</dbReference>
<evidence type="ECO:0000313" key="7">
    <source>
        <dbReference type="Proteomes" id="UP001079657"/>
    </source>
</evidence>
<dbReference type="Proteomes" id="UP001079657">
    <property type="component" value="Unassembled WGS sequence"/>
</dbReference>
<dbReference type="Gene3D" id="2.70.98.10">
    <property type="match status" value="1"/>
</dbReference>
<protein>
    <recommendedName>
        <fullName evidence="5">Aldose 1-epimerase</fullName>
        <ecNumber evidence="5">5.1.3.3</ecNumber>
    </recommendedName>
</protein>
<proteinExistence type="inferred from homology"/>
<evidence type="ECO:0000256" key="5">
    <source>
        <dbReference type="PIRNR" id="PIRNR005096"/>
    </source>
</evidence>
<keyword evidence="7" id="KW-1185">Reference proteome</keyword>
<evidence type="ECO:0000256" key="2">
    <source>
        <dbReference type="ARBA" id="ARBA00006206"/>
    </source>
</evidence>
<dbReference type="PANTHER" id="PTHR10091">
    <property type="entry name" value="ALDOSE-1-EPIMERASE"/>
    <property type="match status" value="1"/>
</dbReference>
<comment type="catalytic activity">
    <reaction evidence="5">
        <text>alpha-D-glucose = beta-D-glucose</text>
        <dbReference type="Rhea" id="RHEA:10264"/>
        <dbReference type="ChEBI" id="CHEBI:15903"/>
        <dbReference type="ChEBI" id="CHEBI:17925"/>
        <dbReference type="EC" id="5.1.3.3"/>
    </reaction>
</comment>
<dbReference type="InterPro" id="IPR011013">
    <property type="entry name" value="Gal_mutarotase_sf_dom"/>
</dbReference>
<organism evidence="6 7">
    <name type="scientific">Clostridium ganghwense</name>
    <dbReference type="NCBI Taxonomy" id="312089"/>
    <lineage>
        <taxon>Bacteria</taxon>
        <taxon>Bacillati</taxon>
        <taxon>Bacillota</taxon>
        <taxon>Clostridia</taxon>
        <taxon>Eubacteriales</taxon>
        <taxon>Clostridiaceae</taxon>
        <taxon>Clostridium</taxon>
    </lineage>
</organism>
<dbReference type="Pfam" id="PF01263">
    <property type="entry name" value="Aldose_epim"/>
    <property type="match status" value="1"/>
</dbReference>
<dbReference type="SUPFAM" id="SSF74650">
    <property type="entry name" value="Galactose mutarotase-like"/>
    <property type="match status" value="1"/>
</dbReference>
<dbReference type="EC" id="5.1.3.3" evidence="5"/>
<name>A0ABT4CMI7_9CLOT</name>
<dbReference type="InterPro" id="IPR008183">
    <property type="entry name" value="Aldose_1/G6P_1-epimerase"/>
</dbReference>
<dbReference type="EMBL" id="JAPQES010000001">
    <property type="protein sequence ID" value="MCY6369301.1"/>
    <property type="molecule type" value="Genomic_DNA"/>
</dbReference>
<evidence type="ECO:0000256" key="3">
    <source>
        <dbReference type="ARBA" id="ARBA00023235"/>
    </source>
</evidence>
<comment type="caution">
    <text evidence="6">The sequence shown here is derived from an EMBL/GenBank/DDBJ whole genome shotgun (WGS) entry which is preliminary data.</text>
</comment>
<comment type="pathway">
    <text evidence="1 5">Carbohydrate metabolism; hexose metabolism.</text>
</comment>
<reference evidence="6" key="1">
    <citation type="submission" date="2022-12" db="EMBL/GenBank/DDBJ databases">
        <authorList>
            <person name="Wang J."/>
        </authorList>
    </citation>
    <scope>NUCLEOTIDE SEQUENCE</scope>
    <source>
        <strain evidence="6">HY-42-06</strain>
    </source>
</reference>
<sequence>MKILKNYFGKTANNKDVLEYTLTNDNSAFIKVLNYGGIISEICVPDKYDNFENVVLSLDNIENYEEKSPCFGALIGRIAGRVSNASFTIDDVEYKLKANNFNSNLHGGPFGFNNQIWNIKEVIDKDYVALELSYLSSDGDQGFPGNLNVKAVYKFTNDNILEISYEAETDKKTIITLTNHSYFNLSGNCKEKILNHSLTINSDEYILINSEGVPESSSDVKNTPFDFRQCKNINKDIFADNEQIKYGNGYDHPFILNQTTNPQVILEEEKSGRILEISTDQPIVVLFTANSIRKDMTLRGGVSSDNHLGVCLETQWYPDAINNPNFPAYILNPGEKYNTKTTYAFKVKY</sequence>